<dbReference type="GO" id="GO:0016301">
    <property type="term" value="F:kinase activity"/>
    <property type="evidence" value="ECO:0007669"/>
    <property type="project" value="InterPro"/>
</dbReference>
<sequence>MSQDNSSMVESPRRRSGLLRDQVQLVKKKDSPRYEIAPIQDPLSFEKGFFVVIRACQLLVQKNEGILLVGVAGPSGAGKTVFTDKVLNFMPSIAVITMDNYNDATRIVDGNFDDPRLTDYDTLLENIHGLKEGRPVQAPVYDFKSSSRIGYRTVEVPSSRIVIIEGIYALSEKLRPHLDLRVSVTGGVHFDLVKRVLRDIQRVGQEPEEIIHQISETVYPMYKAFIEPDLQTAHIKIINKFNPFTGFQNPSYILKSKKTITPEQLKSVLSQDHKERREETYDIYLLPPGEDPEACQSYLRMRNRDGKYNLMFEEWVMDSPFIISPRITFEVSVRLLGGLMALGYTIAAILKRSSHVFFDEKVCVKTDWLEQLNRTYVQVQGRDRLYVKYVAEQLGLDGTYVPRTYIEQIQLEKAVNDVMALPDDLKTKLSIDDDLVSSPKEALSRASADRRSKYLNRVGAHSFSTREKNVSKLARLSINSKRFDGRTPDSPSTVVNQGVISHLSEQISTLNERMDDFTSRIEELTSKFSERRVPSHQNMAGQAESCNGSATSLFVTGLGNGSLTGQPLPNSASSHQLARETPLMEEVPIWIGEYLKVGFGNWRDGRTRLSMEV</sequence>
<dbReference type="GO" id="GO:0016462">
    <property type="term" value="F:pyrophosphatase activity"/>
    <property type="evidence" value="ECO:0007669"/>
    <property type="project" value="UniProtKB-ARBA"/>
</dbReference>
<dbReference type="Proteomes" id="UP000326396">
    <property type="component" value="Unassembled WGS sequence"/>
</dbReference>
<feature type="domain" description="CYTH" evidence="2">
    <location>
        <begin position="249"/>
        <end position="411"/>
    </location>
</feature>
<name>A0A5N6LDN2_9ASTR</name>
<dbReference type="InterPro" id="IPR033469">
    <property type="entry name" value="CYTH-like_dom_sf"/>
</dbReference>
<evidence type="ECO:0000256" key="1">
    <source>
        <dbReference type="SAM" id="Coils"/>
    </source>
</evidence>
<dbReference type="Pfam" id="PF01928">
    <property type="entry name" value="CYTH"/>
    <property type="match status" value="1"/>
</dbReference>
<dbReference type="PROSITE" id="PS51707">
    <property type="entry name" value="CYTH"/>
    <property type="match status" value="1"/>
</dbReference>
<dbReference type="EMBL" id="SZYD01001485">
    <property type="protein sequence ID" value="KAD0676515.1"/>
    <property type="molecule type" value="Genomic_DNA"/>
</dbReference>
<protein>
    <recommendedName>
        <fullName evidence="2">CYTH domain-containing protein</fullName>
    </recommendedName>
</protein>
<gene>
    <name evidence="3" type="ORF">E3N88_43880</name>
</gene>
<accession>A0A5N6LDN2</accession>
<dbReference type="SUPFAM" id="SSF52540">
    <property type="entry name" value="P-loop containing nucleoside triphosphate hydrolases"/>
    <property type="match status" value="1"/>
</dbReference>
<evidence type="ECO:0000313" key="4">
    <source>
        <dbReference type="Proteomes" id="UP000326396"/>
    </source>
</evidence>
<dbReference type="SUPFAM" id="SSF55154">
    <property type="entry name" value="CYTH-like phosphatases"/>
    <property type="match status" value="1"/>
</dbReference>
<feature type="coiled-coil region" evidence="1">
    <location>
        <begin position="500"/>
        <end position="527"/>
    </location>
</feature>
<dbReference type="PRINTS" id="PR00988">
    <property type="entry name" value="URIDINKINASE"/>
</dbReference>
<dbReference type="InterPro" id="IPR023577">
    <property type="entry name" value="CYTH_domain"/>
</dbReference>
<dbReference type="InterPro" id="IPR006083">
    <property type="entry name" value="PRK/URK"/>
</dbReference>
<evidence type="ECO:0000313" key="3">
    <source>
        <dbReference type="EMBL" id="KAD0676515.1"/>
    </source>
</evidence>
<dbReference type="Gene3D" id="2.40.320.10">
    <property type="entry name" value="Hypothetical Protein Pfu-838710-001"/>
    <property type="match status" value="1"/>
</dbReference>
<dbReference type="InterPro" id="IPR027417">
    <property type="entry name" value="P-loop_NTPase"/>
</dbReference>
<keyword evidence="4" id="KW-1185">Reference proteome</keyword>
<dbReference type="PANTHER" id="PTHR10285">
    <property type="entry name" value="URIDINE KINASE"/>
    <property type="match status" value="1"/>
</dbReference>
<dbReference type="AlphaFoldDB" id="A0A5N6LDN2"/>
<dbReference type="CDD" id="cd02028">
    <property type="entry name" value="UMPK_like"/>
    <property type="match status" value="1"/>
</dbReference>
<dbReference type="Pfam" id="PF00485">
    <property type="entry name" value="PRK"/>
    <property type="match status" value="1"/>
</dbReference>
<dbReference type="OrthoDB" id="10257085at2759"/>
<reference evidence="3 4" key="1">
    <citation type="submission" date="2019-05" db="EMBL/GenBank/DDBJ databases">
        <title>Mikania micrantha, genome provides insights into the molecular mechanism of rapid growth.</title>
        <authorList>
            <person name="Liu B."/>
        </authorList>
    </citation>
    <scope>NUCLEOTIDE SEQUENCE [LARGE SCALE GENOMIC DNA]</scope>
    <source>
        <strain evidence="3">NLD-2019</strain>
        <tissue evidence="3">Leaf</tissue>
    </source>
</reference>
<proteinExistence type="predicted"/>
<evidence type="ECO:0000259" key="2">
    <source>
        <dbReference type="PROSITE" id="PS51707"/>
    </source>
</evidence>
<organism evidence="3 4">
    <name type="scientific">Mikania micrantha</name>
    <name type="common">bitter vine</name>
    <dbReference type="NCBI Taxonomy" id="192012"/>
    <lineage>
        <taxon>Eukaryota</taxon>
        <taxon>Viridiplantae</taxon>
        <taxon>Streptophyta</taxon>
        <taxon>Embryophyta</taxon>
        <taxon>Tracheophyta</taxon>
        <taxon>Spermatophyta</taxon>
        <taxon>Magnoliopsida</taxon>
        <taxon>eudicotyledons</taxon>
        <taxon>Gunneridae</taxon>
        <taxon>Pentapetalae</taxon>
        <taxon>asterids</taxon>
        <taxon>campanulids</taxon>
        <taxon>Asterales</taxon>
        <taxon>Asteraceae</taxon>
        <taxon>Asteroideae</taxon>
        <taxon>Heliantheae alliance</taxon>
        <taxon>Eupatorieae</taxon>
        <taxon>Mikania</taxon>
    </lineage>
</organism>
<comment type="caution">
    <text evidence="3">The sequence shown here is derived from an EMBL/GenBank/DDBJ whole genome shotgun (WGS) entry which is preliminary data.</text>
</comment>
<keyword evidence="1" id="KW-0175">Coiled coil</keyword>
<dbReference type="Gene3D" id="3.40.50.300">
    <property type="entry name" value="P-loop containing nucleotide triphosphate hydrolases"/>
    <property type="match status" value="1"/>
</dbReference>
<dbReference type="GO" id="GO:0005524">
    <property type="term" value="F:ATP binding"/>
    <property type="evidence" value="ECO:0007669"/>
    <property type="project" value="InterPro"/>
</dbReference>